<accession>A0A8J2PC16</accession>
<dbReference type="Pfam" id="PF00067">
    <property type="entry name" value="p450"/>
    <property type="match status" value="1"/>
</dbReference>
<evidence type="ECO:0000256" key="2">
    <source>
        <dbReference type="ARBA" id="ARBA00022723"/>
    </source>
</evidence>
<dbReference type="GO" id="GO:0016712">
    <property type="term" value="F:oxidoreductase activity, acting on paired donors, with incorporation or reduction of molecular oxygen, reduced flavin or flavoprotein as one donor, and incorporation of one atom of oxygen"/>
    <property type="evidence" value="ECO:0007669"/>
    <property type="project" value="TreeGrafter"/>
</dbReference>
<keyword evidence="4" id="KW-0812">Transmembrane</keyword>
<dbReference type="AlphaFoldDB" id="A0A8J2PC16"/>
<dbReference type="InterPro" id="IPR050182">
    <property type="entry name" value="Cytochrome_P450_fam2"/>
</dbReference>
<evidence type="ECO:0008006" key="7">
    <source>
        <dbReference type="Google" id="ProtNLM"/>
    </source>
</evidence>
<keyword evidence="2" id="KW-0479">Metal-binding</keyword>
<dbReference type="GO" id="GO:0006082">
    <property type="term" value="P:organic acid metabolic process"/>
    <property type="evidence" value="ECO:0007669"/>
    <property type="project" value="TreeGrafter"/>
</dbReference>
<dbReference type="OrthoDB" id="1055148at2759"/>
<sequence length="289" mass="33656">MLEGFYWNWKCFDFRRTTREMLLDVLLLAAVAILALVWLLMERVPAHFPPGPIRFPVVGHLPLLGPKAHKTLLKWKKTYGPIIGVWFGSYRSVVLNDARTIREAVNLSVFAGRPKLTLFTARSRGEAKGIMFTEGHHWTEQRRFTLRYLRDFGFGTKSMEIKIQDEIIELIENLKEHVGRPLQVSHVFHIAVVNALWSILFGERMDLRDPEMLKAIPFLTSLLNETDFVASMSILMPWMNNVSRRLSGYDKIMKNTESLKRFLQNQINKHSEHYVPDQPRDFVDAYTDQ</sequence>
<dbReference type="GO" id="GO:0005506">
    <property type="term" value="F:iron ion binding"/>
    <property type="evidence" value="ECO:0007669"/>
    <property type="project" value="InterPro"/>
</dbReference>
<keyword evidence="4" id="KW-1133">Transmembrane helix</keyword>
<name>A0A8J2PC16_9HEXA</name>
<gene>
    <name evidence="5" type="ORF">AFUS01_LOCUS20193</name>
</gene>
<reference evidence="5" key="1">
    <citation type="submission" date="2021-06" db="EMBL/GenBank/DDBJ databases">
        <authorList>
            <person name="Hodson N. C."/>
            <person name="Mongue J. A."/>
            <person name="Jaron S. K."/>
        </authorList>
    </citation>
    <scope>NUCLEOTIDE SEQUENCE</scope>
</reference>
<feature type="non-terminal residue" evidence="5">
    <location>
        <position position="1"/>
    </location>
</feature>
<organism evidence="5 6">
    <name type="scientific">Allacma fusca</name>
    <dbReference type="NCBI Taxonomy" id="39272"/>
    <lineage>
        <taxon>Eukaryota</taxon>
        <taxon>Metazoa</taxon>
        <taxon>Ecdysozoa</taxon>
        <taxon>Arthropoda</taxon>
        <taxon>Hexapoda</taxon>
        <taxon>Collembola</taxon>
        <taxon>Symphypleona</taxon>
        <taxon>Sminthuridae</taxon>
        <taxon>Allacma</taxon>
    </lineage>
</organism>
<feature type="transmembrane region" description="Helical" evidence="4">
    <location>
        <begin position="21"/>
        <end position="41"/>
    </location>
</feature>
<keyword evidence="3" id="KW-0408">Iron</keyword>
<dbReference type="GO" id="GO:0005737">
    <property type="term" value="C:cytoplasm"/>
    <property type="evidence" value="ECO:0007669"/>
    <property type="project" value="TreeGrafter"/>
</dbReference>
<evidence type="ECO:0000313" key="5">
    <source>
        <dbReference type="EMBL" id="CAG7731616.1"/>
    </source>
</evidence>
<proteinExistence type="inferred from homology"/>
<dbReference type="GO" id="GO:0008395">
    <property type="term" value="F:steroid hydroxylase activity"/>
    <property type="evidence" value="ECO:0007669"/>
    <property type="project" value="TreeGrafter"/>
</dbReference>
<dbReference type="EMBL" id="CAJVCH010216212">
    <property type="protein sequence ID" value="CAG7731616.1"/>
    <property type="molecule type" value="Genomic_DNA"/>
</dbReference>
<keyword evidence="6" id="KW-1185">Reference proteome</keyword>
<dbReference type="PANTHER" id="PTHR24300">
    <property type="entry name" value="CYTOCHROME P450 508A4-RELATED"/>
    <property type="match status" value="1"/>
</dbReference>
<protein>
    <recommendedName>
        <fullName evidence="7">Cytochrome P450</fullName>
    </recommendedName>
</protein>
<comment type="caution">
    <text evidence="5">The sequence shown here is derived from an EMBL/GenBank/DDBJ whole genome shotgun (WGS) entry which is preliminary data.</text>
</comment>
<dbReference type="GO" id="GO:0020037">
    <property type="term" value="F:heme binding"/>
    <property type="evidence" value="ECO:0007669"/>
    <property type="project" value="InterPro"/>
</dbReference>
<dbReference type="GO" id="GO:0006805">
    <property type="term" value="P:xenobiotic metabolic process"/>
    <property type="evidence" value="ECO:0007669"/>
    <property type="project" value="TreeGrafter"/>
</dbReference>
<dbReference type="Proteomes" id="UP000708208">
    <property type="component" value="Unassembled WGS sequence"/>
</dbReference>
<evidence type="ECO:0000313" key="6">
    <source>
        <dbReference type="Proteomes" id="UP000708208"/>
    </source>
</evidence>
<evidence type="ECO:0000256" key="1">
    <source>
        <dbReference type="ARBA" id="ARBA00010617"/>
    </source>
</evidence>
<comment type="similarity">
    <text evidence="1">Belongs to the cytochrome P450 family.</text>
</comment>
<evidence type="ECO:0000256" key="4">
    <source>
        <dbReference type="SAM" id="Phobius"/>
    </source>
</evidence>
<keyword evidence="4" id="KW-0472">Membrane</keyword>
<evidence type="ECO:0000256" key="3">
    <source>
        <dbReference type="ARBA" id="ARBA00023004"/>
    </source>
</evidence>
<dbReference type="PANTHER" id="PTHR24300:SF403">
    <property type="entry name" value="CYTOCHROME P450 306A1"/>
    <property type="match status" value="1"/>
</dbReference>
<dbReference type="InterPro" id="IPR001128">
    <property type="entry name" value="Cyt_P450"/>
</dbReference>